<dbReference type="EMBL" id="CM044703">
    <property type="protein sequence ID" value="KAI5673077.1"/>
    <property type="molecule type" value="Genomic_DNA"/>
</dbReference>
<keyword evidence="2" id="KW-1185">Reference proteome</keyword>
<name>A0ACC0BKF9_CATRO</name>
<sequence>MSHYSKFSSSLLILFSCLFFFSLASAHNITRILDRDPDFSIFNELLTKTHLAGEINRRKTLTILAVPNDRIGDLASKQVETARTILMNHVVLDYYDILKLQKLKEKSNILTTLYQTTGVASYQQGFLNVTNNRSTGNIVFGSAVRGAPHDVNYLGTVASMPFNISVLSVSKIIVAPGIDGQPLRPIASTPKAAPAPKSAHSPPPAAEAPVTEAPVEAPADAPVSDSPTPSPADSESPADAPVADASASSPSPAADDASDKADSPTSSAMKPLAQSSLAFLVVFASFLTAH</sequence>
<proteinExistence type="predicted"/>
<comment type="caution">
    <text evidence="1">The sequence shown here is derived from an EMBL/GenBank/DDBJ whole genome shotgun (WGS) entry which is preliminary data.</text>
</comment>
<protein>
    <submittedName>
        <fullName evidence="1">Uncharacterized protein</fullName>
    </submittedName>
</protein>
<organism evidence="1 2">
    <name type="scientific">Catharanthus roseus</name>
    <name type="common">Madagascar periwinkle</name>
    <name type="synonym">Vinca rosea</name>
    <dbReference type="NCBI Taxonomy" id="4058"/>
    <lineage>
        <taxon>Eukaryota</taxon>
        <taxon>Viridiplantae</taxon>
        <taxon>Streptophyta</taxon>
        <taxon>Embryophyta</taxon>
        <taxon>Tracheophyta</taxon>
        <taxon>Spermatophyta</taxon>
        <taxon>Magnoliopsida</taxon>
        <taxon>eudicotyledons</taxon>
        <taxon>Gunneridae</taxon>
        <taxon>Pentapetalae</taxon>
        <taxon>asterids</taxon>
        <taxon>lamiids</taxon>
        <taxon>Gentianales</taxon>
        <taxon>Apocynaceae</taxon>
        <taxon>Rauvolfioideae</taxon>
        <taxon>Vinceae</taxon>
        <taxon>Catharanthinae</taxon>
        <taxon>Catharanthus</taxon>
    </lineage>
</organism>
<dbReference type="Proteomes" id="UP001060085">
    <property type="component" value="Linkage Group LG03"/>
</dbReference>
<evidence type="ECO:0000313" key="1">
    <source>
        <dbReference type="EMBL" id="KAI5673077.1"/>
    </source>
</evidence>
<gene>
    <name evidence="1" type="ORF">M9H77_13441</name>
</gene>
<evidence type="ECO:0000313" key="2">
    <source>
        <dbReference type="Proteomes" id="UP001060085"/>
    </source>
</evidence>
<accession>A0ACC0BKF9</accession>
<reference evidence="2" key="1">
    <citation type="journal article" date="2023" name="Nat. Plants">
        <title>Single-cell RNA sequencing provides a high-resolution roadmap for understanding the multicellular compartmentation of specialized metabolism.</title>
        <authorList>
            <person name="Sun S."/>
            <person name="Shen X."/>
            <person name="Li Y."/>
            <person name="Li Y."/>
            <person name="Wang S."/>
            <person name="Li R."/>
            <person name="Zhang H."/>
            <person name="Shen G."/>
            <person name="Guo B."/>
            <person name="Wei J."/>
            <person name="Xu J."/>
            <person name="St-Pierre B."/>
            <person name="Chen S."/>
            <person name="Sun C."/>
        </authorList>
    </citation>
    <scope>NUCLEOTIDE SEQUENCE [LARGE SCALE GENOMIC DNA]</scope>
</reference>